<evidence type="ECO:0000256" key="4">
    <source>
        <dbReference type="ARBA" id="ARBA00022691"/>
    </source>
</evidence>
<dbReference type="EMBL" id="JEMU01000002">
    <property type="protein sequence ID" value="KAJ04303.1"/>
    <property type="molecule type" value="Genomic_DNA"/>
</dbReference>
<keyword evidence="5" id="KW-0443">Lipid metabolism</keyword>
<dbReference type="Gene3D" id="3.40.50.150">
    <property type="entry name" value="Vaccinia Virus protein VP39"/>
    <property type="match status" value="1"/>
</dbReference>
<proteinExistence type="inferred from homology"/>
<dbReference type="Pfam" id="PF02353">
    <property type="entry name" value="CMAS"/>
    <property type="match status" value="1"/>
</dbReference>
<protein>
    <submittedName>
        <fullName evidence="7">Cyclopropane-fatty-acyl-phospholipid synthase</fullName>
    </submittedName>
</protein>
<dbReference type="PIRSF" id="PIRSF003085">
    <property type="entry name" value="CMAS"/>
    <property type="match status" value="1"/>
</dbReference>
<dbReference type="GO" id="GO:0008610">
    <property type="term" value="P:lipid biosynthetic process"/>
    <property type="evidence" value="ECO:0007669"/>
    <property type="project" value="InterPro"/>
</dbReference>
<dbReference type="InterPro" id="IPR050723">
    <property type="entry name" value="CFA/CMAS"/>
</dbReference>
<name>A0A061SWE5_9RHOB</name>
<dbReference type="RefSeq" id="WP_037904806.1">
    <property type="nucleotide sequence ID" value="NZ_JEMU01000002.1"/>
</dbReference>
<dbReference type="PANTHER" id="PTHR43667">
    <property type="entry name" value="CYCLOPROPANE-FATTY-ACYL-PHOSPHOLIPID SYNTHASE"/>
    <property type="match status" value="1"/>
</dbReference>
<dbReference type="PANTHER" id="PTHR43667:SF2">
    <property type="entry name" value="FATTY ACID C-METHYL TRANSFERASE"/>
    <property type="match status" value="1"/>
</dbReference>
<dbReference type="Proteomes" id="UP000027337">
    <property type="component" value="Unassembled WGS sequence"/>
</dbReference>
<dbReference type="GO" id="GO:0032259">
    <property type="term" value="P:methylation"/>
    <property type="evidence" value="ECO:0007669"/>
    <property type="project" value="UniProtKB-KW"/>
</dbReference>
<organism evidence="7 8">
    <name type="scientific">Sulfitobacter mediterraneus</name>
    <dbReference type="NCBI Taxonomy" id="83219"/>
    <lineage>
        <taxon>Bacteria</taxon>
        <taxon>Pseudomonadati</taxon>
        <taxon>Pseudomonadota</taxon>
        <taxon>Alphaproteobacteria</taxon>
        <taxon>Rhodobacterales</taxon>
        <taxon>Roseobacteraceae</taxon>
        <taxon>Sulfitobacter</taxon>
    </lineage>
</organism>
<evidence type="ECO:0000256" key="6">
    <source>
        <dbReference type="PIRSR" id="PIRSR003085-1"/>
    </source>
</evidence>
<dbReference type="GO" id="GO:0008168">
    <property type="term" value="F:methyltransferase activity"/>
    <property type="evidence" value="ECO:0007669"/>
    <property type="project" value="UniProtKB-KW"/>
</dbReference>
<evidence type="ECO:0000256" key="3">
    <source>
        <dbReference type="ARBA" id="ARBA00022679"/>
    </source>
</evidence>
<dbReference type="AlphaFoldDB" id="A0A061SWE5"/>
<evidence type="ECO:0000313" key="8">
    <source>
        <dbReference type="Proteomes" id="UP000027337"/>
    </source>
</evidence>
<dbReference type="InterPro" id="IPR029063">
    <property type="entry name" value="SAM-dependent_MTases_sf"/>
</dbReference>
<comment type="similarity">
    <text evidence="1">Belongs to the CFA/CMAS family.</text>
</comment>
<dbReference type="STRING" id="83219.PM02_02280"/>
<reference evidence="7 8" key="1">
    <citation type="journal article" date="2014" name="Genome Announc.">
        <title>Draft Genome Sequences of Two Isolates of the Roseobacter Group, Sulfitobacter sp. Strains 3SOLIMAR09 and 1FIGIMAR09, from Harbors of Mallorca Island (Mediterranean Sea).</title>
        <authorList>
            <person name="Mas-Llado M."/>
            <person name="Pina-Villalonga J.M."/>
            <person name="Brunet-Galmes I."/>
            <person name="Nogales B."/>
            <person name="Bosch R."/>
        </authorList>
    </citation>
    <scope>NUCLEOTIDE SEQUENCE [LARGE SCALE GENOMIC DNA]</scope>
    <source>
        <strain evidence="7 8">1FIGIMAR09</strain>
    </source>
</reference>
<evidence type="ECO:0000313" key="7">
    <source>
        <dbReference type="EMBL" id="KAJ04303.1"/>
    </source>
</evidence>
<evidence type="ECO:0000256" key="5">
    <source>
        <dbReference type="ARBA" id="ARBA00023098"/>
    </source>
</evidence>
<comment type="caution">
    <text evidence="7">The sequence shown here is derived from an EMBL/GenBank/DDBJ whole genome shotgun (WGS) entry which is preliminary data.</text>
</comment>
<dbReference type="eggNOG" id="COG2230">
    <property type="taxonomic scope" value="Bacteria"/>
</dbReference>
<gene>
    <name evidence="7" type="ORF">PM02_02280</name>
</gene>
<accession>A0A061SWE5</accession>
<evidence type="ECO:0000256" key="2">
    <source>
        <dbReference type="ARBA" id="ARBA00022603"/>
    </source>
</evidence>
<keyword evidence="2" id="KW-0489">Methyltransferase</keyword>
<dbReference type="InterPro" id="IPR003333">
    <property type="entry name" value="CMAS"/>
</dbReference>
<keyword evidence="4" id="KW-0949">S-adenosyl-L-methionine</keyword>
<dbReference type="CDD" id="cd02440">
    <property type="entry name" value="AdoMet_MTases"/>
    <property type="match status" value="1"/>
</dbReference>
<keyword evidence="8" id="KW-1185">Reference proteome</keyword>
<evidence type="ECO:0000256" key="1">
    <source>
        <dbReference type="ARBA" id="ARBA00010815"/>
    </source>
</evidence>
<feature type="active site" evidence="6">
    <location>
        <position position="366"/>
    </location>
</feature>
<sequence length="385" mass="43261">MLFLTNRVKRDFLDTCGRINTGSLRLRTPEGEIYDFGAGSPAAEMRIYDWSVVTSIAARGDIGLGETYVAGLWETSSISDLVEVAILNLDQFRGYAYAGFWSNLKYRLVNQILRANSRSGAARNIRAHYDVGNEFYQLWLDEGMTYSSAMFAAGDNDLLRAQNRKYDRILNRLGEAENVLEVGCGWGGFAERAADSGRYVTGLTISRSQKGYADARLDGRADIRLQDYRDSDGRYDGIVSIEMIEAVGQKYWPTYFEMLKSRLAEGGRAVVQAITVSDDYFDTYRRTADYIRQHTFPGGLLLCDAAIREQARRAGLRVTDSHAFGQDYARTCAVWDDRIEQQSGKIRGLGYDDAFLRSWRYYLGACAASFKAAQTDVVQVELSHA</sequence>
<keyword evidence="3" id="KW-0808">Transferase</keyword>
<dbReference type="SUPFAM" id="SSF53335">
    <property type="entry name" value="S-adenosyl-L-methionine-dependent methyltransferases"/>
    <property type="match status" value="1"/>
</dbReference>